<dbReference type="PRINTS" id="PR00081">
    <property type="entry name" value="GDHRDH"/>
</dbReference>
<protein>
    <submittedName>
        <fullName evidence="2">Uncharacterized protein</fullName>
    </submittedName>
</protein>
<evidence type="ECO:0000256" key="1">
    <source>
        <dbReference type="ARBA" id="ARBA00006484"/>
    </source>
</evidence>
<dbReference type="Gene3D" id="3.40.50.720">
    <property type="entry name" value="NAD(P)-binding Rossmann-like Domain"/>
    <property type="match status" value="1"/>
</dbReference>
<dbReference type="PANTHER" id="PTHR42879:SF6">
    <property type="entry name" value="NADPH-DEPENDENT REDUCTASE BACG"/>
    <property type="match status" value="1"/>
</dbReference>
<dbReference type="Proteomes" id="UP000464178">
    <property type="component" value="Chromosome"/>
</dbReference>
<dbReference type="AlphaFoldDB" id="A0A6P2CYD7"/>
<accession>A0A6P2CYD7</accession>
<evidence type="ECO:0000313" key="2">
    <source>
        <dbReference type="EMBL" id="VTR93919.1"/>
    </source>
</evidence>
<reference evidence="2 3" key="1">
    <citation type="submission" date="2019-05" db="EMBL/GenBank/DDBJ databases">
        <authorList>
            <consortium name="Science for Life Laboratories"/>
        </authorList>
    </citation>
    <scope>NUCLEOTIDE SEQUENCE [LARGE SCALE GENOMIC DNA]</scope>
    <source>
        <strain evidence="2">Soil9</strain>
    </source>
</reference>
<gene>
    <name evidence="2" type="ORF">SOIL9_37950</name>
</gene>
<sequence length="234" mass="24674">MADRPVAIVTAASRGMGAACARELSRRGYDLALMARSDEIHVLARELGAVAVTGTVTSESDLRGLIDVALGRYDRIDAVVNNTGHAAKGDLLALTDDDWHAGFDLLFMNVVRVARLVTPTLVARRTGSIVNVSSFAAVEPSLKFPVSSSVRAALGAYTKLYSEQFAGAGLRMNNVLPGFIDTYPADDATRAAIPTGRQGTAEEVARVVGFLASNESSYVTGQSLLVDGGLVRSM</sequence>
<dbReference type="SUPFAM" id="SSF51735">
    <property type="entry name" value="NAD(P)-binding Rossmann-fold domains"/>
    <property type="match status" value="1"/>
</dbReference>
<dbReference type="PANTHER" id="PTHR42879">
    <property type="entry name" value="3-OXOACYL-(ACYL-CARRIER-PROTEIN) REDUCTASE"/>
    <property type="match status" value="1"/>
</dbReference>
<dbReference type="InterPro" id="IPR002347">
    <property type="entry name" value="SDR_fam"/>
</dbReference>
<dbReference type="EMBL" id="LR593886">
    <property type="protein sequence ID" value="VTR93919.1"/>
    <property type="molecule type" value="Genomic_DNA"/>
</dbReference>
<comment type="similarity">
    <text evidence="1">Belongs to the short-chain dehydrogenases/reductases (SDR) family.</text>
</comment>
<dbReference type="KEGG" id="gms:SOIL9_37950"/>
<evidence type="ECO:0000313" key="3">
    <source>
        <dbReference type="Proteomes" id="UP000464178"/>
    </source>
</evidence>
<proteinExistence type="inferred from homology"/>
<name>A0A6P2CYD7_9BACT</name>
<organism evidence="2 3">
    <name type="scientific">Gemmata massiliana</name>
    <dbReference type="NCBI Taxonomy" id="1210884"/>
    <lineage>
        <taxon>Bacteria</taxon>
        <taxon>Pseudomonadati</taxon>
        <taxon>Planctomycetota</taxon>
        <taxon>Planctomycetia</taxon>
        <taxon>Gemmatales</taxon>
        <taxon>Gemmataceae</taxon>
        <taxon>Gemmata</taxon>
    </lineage>
</organism>
<dbReference type="Pfam" id="PF13561">
    <property type="entry name" value="adh_short_C2"/>
    <property type="match status" value="1"/>
</dbReference>
<keyword evidence="3" id="KW-1185">Reference proteome</keyword>
<dbReference type="InterPro" id="IPR050259">
    <property type="entry name" value="SDR"/>
</dbReference>
<dbReference type="RefSeq" id="WP_162668565.1">
    <property type="nucleotide sequence ID" value="NZ_LR593886.1"/>
</dbReference>
<dbReference type="InterPro" id="IPR036291">
    <property type="entry name" value="NAD(P)-bd_dom_sf"/>
</dbReference>